<reference evidence="2 3" key="1">
    <citation type="submission" date="2024-02" db="EMBL/GenBank/DDBJ databases">
        <authorList>
            <person name="Vignale AGUSTIN F."/>
            <person name="Sosa J E."/>
            <person name="Modenutti C."/>
        </authorList>
    </citation>
    <scope>NUCLEOTIDE SEQUENCE [LARGE SCALE GENOMIC DNA]</scope>
</reference>
<gene>
    <name evidence="2" type="ORF">ILEXP_LOCUS38736</name>
</gene>
<sequence length="58" mass="6257">MEEEGRRHSVSNTSGRSSQPSSSGIKRGSVKAGVSMHVSGLDPYMFPSKQKSIKGMFL</sequence>
<proteinExistence type="predicted"/>
<organism evidence="2 3">
    <name type="scientific">Ilex paraguariensis</name>
    <name type="common">yerba mate</name>
    <dbReference type="NCBI Taxonomy" id="185542"/>
    <lineage>
        <taxon>Eukaryota</taxon>
        <taxon>Viridiplantae</taxon>
        <taxon>Streptophyta</taxon>
        <taxon>Embryophyta</taxon>
        <taxon>Tracheophyta</taxon>
        <taxon>Spermatophyta</taxon>
        <taxon>Magnoliopsida</taxon>
        <taxon>eudicotyledons</taxon>
        <taxon>Gunneridae</taxon>
        <taxon>Pentapetalae</taxon>
        <taxon>asterids</taxon>
        <taxon>campanulids</taxon>
        <taxon>Aquifoliales</taxon>
        <taxon>Aquifoliaceae</taxon>
        <taxon>Ilex</taxon>
    </lineage>
</organism>
<evidence type="ECO:0000313" key="2">
    <source>
        <dbReference type="EMBL" id="CAK9169293.1"/>
    </source>
</evidence>
<dbReference type="AlphaFoldDB" id="A0ABC8TJ78"/>
<accession>A0ABC8TJ78</accession>
<name>A0ABC8TJ78_9AQUA</name>
<comment type="caution">
    <text evidence="2">The sequence shown here is derived from an EMBL/GenBank/DDBJ whole genome shotgun (WGS) entry which is preliminary data.</text>
</comment>
<dbReference type="EMBL" id="CAUOFW020005280">
    <property type="protein sequence ID" value="CAK9169293.1"/>
    <property type="molecule type" value="Genomic_DNA"/>
</dbReference>
<feature type="region of interest" description="Disordered" evidence="1">
    <location>
        <begin position="1"/>
        <end position="32"/>
    </location>
</feature>
<keyword evidence="3" id="KW-1185">Reference proteome</keyword>
<evidence type="ECO:0000313" key="3">
    <source>
        <dbReference type="Proteomes" id="UP001642360"/>
    </source>
</evidence>
<evidence type="ECO:0000256" key="1">
    <source>
        <dbReference type="SAM" id="MobiDB-lite"/>
    </source>
</evidence>
<feature type="compositionally biased region" description="Low complexity" evidence="1">
    <location>
        <begin position="11"/>
        <end position="27"/>
    </location>
</feature>
<feature type="non-terminal residue" evidence="2">
    <location>
        <position position="1"/>
    </location>
</feature>
<feature type="non-terminal residue" evidence="2">
    <location>
        <position position="58"/>
    </location>
</feature>
<protein>
    <submittedName>
        <fullName evidence="2">Uncharacterized protein</fullName>
    </submittedName>
</protein>
<dbReference type="Proteomes" id="UP001642360">
    <property type="component" value="Unassembled WGS sequence"/>
</dbReference>